<feature type="binding site" evidence="3">
    <location>
        <position position="144"/>
    </location>
    <ligand>
        <name>substrate</name>
    </ligand>
</feature>
<dbReference type="GO" id="GO:0044550">
    <property type="term" value="P:secondary metabolite biosynthetic process"/>
    <property type="evidence" value="ECO:0007669"/>
    <property type="project" value="UniProtKB-ARBA"/>
</dbReference>
<evidence type="ECO:0000256" key="5">
    <source>
        <dbReference type="SAM" id="MobiDB-lite"/>
    </source>
</evidence>
<organism evidence="7 8">
    <name type="scientific">Saponaria officinalis</name>
    <name type="common">Common soapwort</name>
    <name type="synonym">Lychnis saponaria</name>
    <dbReference type="NCBI Taxonomy" id="3572"/>
    <lineage>
        <taxon>Eukaryota</taxon>
        <taxon>Viridiplantae</taxon>
        <taxon>Streptophyta</taxon>
        <taxon>Embryophyta</taxon>
        <taxon>Tracheophyta</taxon>
        <taxon>Spermatophyta</taxon>
        <taxon>Magnoliopsida</taxon>
        <taxon>eudicotyledons</taxon>
        <taxon>Gunneridae</taxon>
        <taxon>Pentapetalae</taxon>
        <taxon>Caryophyllales</taxon>
        <taxon>Caryophyllaceae</taxon>
        <taxon>Caryophylleae</taxon>
        <taxon>Saponaria</taxon>
    </lineage>
</organism>
<dbReference type="InterPro" id="IPR018170">
    <property type="entry name" value="Aldo/ket_reductase_CS"/>
</dbReference>
<dbReference type="CDD" id="cd19124">
    <property type="entry name" value="AKR_AKR4A_4B"/>
    <property type="match status" value="1"/>
</dbReference>
<feature type="domain" description="NADP-dependent oxidoreductase" evidence="6">
    <location>
        <begin position="47"/>
        <end position="316"/>
    </location>
</feature>
<dbReference type="InterPro" id="IPR023210">
    <property type="entry name" value="NADP_OxRdtase_dom"/>
</dbReference>
<dbReference type="FunFam" id="3.20.20.100:FF:000014">
    <property type="entry name" value="NAD(P)-linked oxidoreductase superfamily protein"/>
    <property type="match status" value="1"/>
</dbReference>
<dbReference type="PIRSF" id="PIRSF000097">
    <property type="entry name" value="AKR"/>
    <property type="match status" value="1"/>
</dbReference>
<evidence type="ECO:0000256" key="3">
    <source>
        <dbReference type="PIRSR" id="PIRSR000097-2"/>
    </source>
</evidence>
<evidence type="ECO:0000256" key="2">
    <source>
        <dbReference type="PIRSR" id="PIRSR000097-1"/>
    </source>
</evidence>
<dbReference type="Pfam" id="PF00248">
    <property type="entry name" value="Aldo_ket_red"/>
    <property type="match status" value="1"/>
</dbReference>
<name>A0AAW1HH64_SAPOF</name>
<gene>
    <name evidence="7" type="ORF">RND81_11G025600</name>
</gene>
<reference evidence="7" key="1">
    <citation type="submission" date="2024-03" db="EMBL/GenBank/DDBJ databases">
        <title>WGS assembly of Saponaria officinalis var. Norfolk2.</title>
        <authorList>
            <person name="Jenkins J."/>
            <person name="Shu S."/>
            <person name="Grimwood J."/>
            <person name="Barry K."/>
            <person name="Goodstein D."/>
            <person name="Schmutz J."/>
            <person name="Leebens-Mack J."/>
            <person name="Osbourn A."/>
        </authorList>
    </citation>
    <scope>NUCLEOTIDE SEQUENCE [LARGE SCALE GENOMIC DNA]</scope>
    <source>
        <strain evidence="7">JIC</strain>
    </source>
</reference>
<comment type="caution">
    <text evidence="7">The sequence shown here is derived from an EMBL/GenBank/DDBJ whole genome shotgun (WGS) entry which is preliminary data.</text>
</comment>
<evidence type="ECO:0000313" key="8">
    <source>
        <dbReference type="Proteomes" id="UP001443914"/>
    </source>
</evidence>
<accession>A0AAW1HH64</accession>
<dbReference type="PROSITE" id="PS00062">
    <property type="entry name" value="ALDOKETO_REDUCTASE_2"/>
    <property type="match status" value="1"/>
</dbReference>
<dbReference type="Proteomes" id="UP001443914">
    <property type="component" value="Unassembled WGS sequence"/>
</dbReference>
<evidence type="ECO:0000256" key="4">
    <source>
        <dbReference type="PIRSR" id="PIRSR000097-3"/>
    </source>
</evidence>
<dbReference type="InterPro" id="IPR036812">
    <property type="entry name" value="NAD(P)_OxRdtase_dom_sf"/>
</dbReference>
<dbReference type="PRINTS" id="PR00069">
    <property type="entry name" value="ALDKETRDTASE"/>
</dbReference>
<dbReference type="PANTHER" id="PTHR11732">
    <property type="entry name" value="ALDO/KETO REDUCTASE"/>
    <property type="match status" value="1"/>
</dbReference>
<keyword evidence="1" id="KW-0560">Oxidoreductase</keyword>
<dbReference type="PROSITE" id="PS00798">
    <property type="entry name" value="ALDOKETO_REDUCTASE_1"/>
    <property type="match status" value="1"/>
</dbReference>
<dbReference type="PROSITE" id="PS00063">
    <property type="entry name" value="ALDOKETO_REDUCTASE_3"/>
    <property type="match status" value="1"/>
</dbReference>
<feature type="compositionally biased region" description="Polar residues" evidence="5">
    <location>
        <begin position="20"/>
        <end position="29"/>
    </location>
</feature>
<evidence type="ECO:0000259" key="6">
    <source>
        <dbReference type="Pfam" id="PF00248"/>
    </source>
</evidence>
<feature type="active site" description="Proton donor" evidence="2">
    <location>
        <position position="81"/>
    </location>
</feature>
<dbReference type="Gene3D" id="3.20.20.100">
    <property type="entry name" value="NADP-dependent oxidoreductase domain"/>
    <property type="match status" value="1"/>
</dbReference>
<dbReference type="SUPFAM" id="SSF51430">
    <property type="entry name" value="NAD(P)-linked oxidoreductase"/>
    <property type="match status" value="1"/>
</dbReference>
<feature type="site" description="Lowers pKa of active site Tyr" evidence="4">
    <location>
        <position position="111"/>
    </location>
</feature>
<evidence type="ECO:0000256" key="1">
    <source>
        <dbReference type="ARBA" id="ARBA00023002"/>
    </source>
</evidence>
<sequence>MIRVNSVPPQSPTPPKMPLNTDSTPSQLSIPRVKLNHGDRNMPIIALGTAVDPPVPDEEIKATVIRAIKAGYRHFDTAHKYRSEKPLGDGIEEALSLGMIQSRDEVFVTSKLWCGDAHPNGVVPGLAKTLENLKMECIDLYLIHWPLSCQPGKYDFPIKEDDFMPMDFEGVWRAMEECQELGLAKCIGVSNFSCKKLNDLLAISKIPPAVNQVEVNPFWQQKKLIDLCKQNGILVAAYSPLGAIGTFYGSNRVLECEVLQEIAKSKGKSIPQVCLRWAYEQGIAVVVKSFNKERMKENLSIFDWELSDEDHEKIRGIPQSRGVTGWPYLSKKGPFKTLEELWDGEL</sequence>
<feature type="region of interest" description="Disordered" evidence="5">
    <location>
        <begin position="1"/>
        <end position="29"/>
    </location>
</feature>
<proteinExistence type="predicted"/>
<evidence type="ECO:0000313" key="7">
    <source>
        <dbReference type="EMBL" id="KAK9675710.1"/>
    </source>
</evidence>
<dbReference type="InterPro" id="IPR044497">
    <property type="entry name" value="AKR4A/B"/>
</dbReference>
<dbReference type="GO" id="GO:0016616">
    <property type="term" value="F:oxidoreductase activity, acting on the CH-OH group of donors, NAD or NADP as acceptor"/>
    <property type="evidence" value="ECO:0007669"/>
    <property type="project" value="InterPro"/>
</dbReference>
<dbReference type="AlphaFoldDB" id="A0AAW1HH64"/>
<protein>
    <recommendedName>
        <fullName evidence="6">NADP-dependent oxidoreductase domain-containing protein</fullName>
    </recommendedName>
</protein>
<dbReference type="InterPro" id="IPR020471">
    <property type="entry name" value="AKR"/>
</dbReference>
<keyword evidence="8" id="KW-1185">Reference proteome</keyword>
<dbReference type="EMBL" id="JBDFQZ010000011">
    <property type="protein sequence ID" value="KAK9675710.1"/>
    <property type="molecule type" value="Genomic_DNA"/>
</dbReference>